<sequence>MKKIMMYTLSTCPWCKKAKSFFAERNIPFEFTDYDKASRDEQHRIMEICSSYGEGMSFPFVMIGSDVVVGYNPEKYQKLLE</sequence>
<dbReference type="AlphaFoldDB" id="A0AAE3L2L0"/>
<reference evidence="2 3" key="1">
    <citation type="journal article" date="2011" name="Appl. Environ. Microbiol.">
        <title>Methanogenic archaea isolated from Taiwan's Chelungpu fault.</title>
        <authorList>
            <person name="Wu S.Y."/>
            <person name="Lai M.C."/>
        </authorList>
    </citation>
    <scope>NUCLEOTIDE SEQUENCE [LARGE SCALE GENOMIC DNA]</scope>
    <source>
        <strain evidence="2 3">St545Mb</strain>
    </source>
</reference>
<dbReference type="Gene3D" id="3.40.30.10">
    <property type="entry name" value="Glutaredoxin"/>
    <property type="match status" value="1"/>
</dbReference>
<keyword evidence="3" id="KW-1185">Reference proteome</keyword>
<dbReference type="RefSeq" id="WP_256623576.1">
    <property type="nucleotide sequence ID" value="NZ_JTEO01000006.1"/>
</dbReference>
<dbReference type="Pfam" id="PF00462">
    <property type="entry name" value="Glutaredoxin"/>
    <property type="match status" value="1"/>
</dbReference>
<organism evidence="2 3">
    <name type="scientific">Methanolobus chelungpuianus</name>
    <dbReference type="NCBI Taxonomy" id="502115"/>
    <lineage>
        <taxon>Archaea</taxon>
        <taxon>Methanobacteriati</taxon>
        <taxon>Methanobacteriota</taxon>
        <taxon>Stenosarchaea group</taxon>
        <taxon>Methanomicrobia</taxon>
        <taxon>Methanosarcinales</taxon>
        <taxon>Methanosarcinaceae</taxon>
        <taxon>Methanolobus</taxon>
    </lineage>
</organism>
<dbReference type="PROSITE" id="PS51354">
    <property type="entry name" value="GLUTAREDOXIN_2"/>
    <property type="match status" value="1"/>
</dbReference>
<comment type="caution">
    <text evidence="2">The sequence shown here is derived from an EMBL/GenBank/DDBJ whole genome shotgun (WGS) entry which is preliminary data.</text>
</comment>
<feature type="domain" description="Glutaredoxin" evidence="1">
    <location>
        <begin position="4"/>
        <end position="68"/>
    </location>
</feature>
<dbReference type="SUPFAM" id="SSF52833">
    <property type="entry name" value="Thioredoxin-like"/>
    <property type="match status" value="1"/>
</dbReference>
<evidence type="ECO:0000313" key="3">
    <source>
        <dbReference type="Proteomes" id="UP001206983"/>
    </source>
</evidence>
<gene>
    <name evidence="2" type="ORF">PV02_11380</name>
</gene>
<protein>
    <submittedName>
        <fullName evidence="2">Glutaredoxin</fullName>
    </submittedName>
</protein>
<dbReference type="Proteomes" id="UP001206983">
    <property type="component" value="Unassembled WGS sequence"/>
</dbReference>
<dbReference type="EMBL" id="JTEO01000006">
    <property type="protein sequence ID" value="MCQ6963653.1"/>
    <property type="molecule type" value="Genomic_DNA"/>
</dbReference>
<dbReference type="InterPro" id="IPR002109">
    <property type="entry name" value="Glutaredoxin"/>
</dbReference>
<name>A0AAE3L2L0_9EURY</name>
<dbReference type="InterPro" id="IPR036249">
    <property type="entry name" value="Thioredoxin-like_sf"/>
</dbReference>
<accession>A0AAE3L2L0</accession>
<dbReference type="CDD" id="cd02976">
    <property type="entry name" value="NrdH"/>
    <property type="match status" value="1"/>
</dbReference>
<evidence type="ECO:0000313" key="2">
    <source>
        <dbReference type="EMBL" id="MCQ6963653.1"/>
    </source>
</evidence>
<evidence type="ECO:0000259" key="1">
    <source>
        <dbReference type="Pfam" id="PF00462"/>
    </source>
</evidence>
<proteinExistence type="predicted"/>